<keyword evidence="2" id="KW-0653">Protein transport</keyword>
<accession>A0A1J4KEI4</accession>
<evidence type="ECO:0000313" key="8">
    <source>
        <dbReference type="Proteomes" id="UP000179807"/>
    </source>
</evidence>
<dbReference type="GO" id="GO:0003676">
    <property type="term" value="F:nucleic acid binding"/>
    <property type="evidence" value="ECO:0007669"/>
    <property type="project" value="InterPro"/>
</dbReference>
<keyword evidence="5" id="KW-0813">Transport</keyword>
<dbReference type="RefSeq" id="XP_068361276.1">
    <property type="nucleotide sequence ID" value="XM_068503135.1"/>
</dbReference>
<comment type="subcellular location">
    <subcellularLocation>
        <location evidence="1">Nucleus</location>
        <location evidence="1">Nuclear pore complex</location>
    </subcellularLocation>
</comment>
<dbReference type="PROSITE" id="PS51472">
    <property type="entry name" value="RRM_NUP35"/>
    <property type="match status" value="1"/>
</dbReference>
<keyword evidence="3" id="KW-0811">Translocation</keyword>
<evidence type="ECO:0000256" key="5">
    <source>
        <dbReference type="PROSITE-ProRule" id="PRU00804"/>
    </source>
</evidence>
<dbReference type="SUPFAM" id="SSF54928">
    <property type="entry name" value="RNA-binding domain, RBD"/>
    <property type="match status" value="1"/>
</dbReference>
<dbReference type="GO" id="GO:0005643">
    <property type="term" value="C:nuclear pore"/>
    <property type="evidence" value="ECO:0007669"/>
    <property type="project" value="UniProtKB-SubCell"/>
</dbReference>
<keyword evidence="5" id="KW-0539">Nucleus</keyword>
<comment type="caution">
    <text evidence="7">The sequence shown here is derived from an EMBL/GenBank/DDBJ whole genome shotgun (WGS) entry which is preliminary data.</text>
</comment>
<evidence type="ECO:0000259" key="6">
    <source>
        <dbReference type="PROSITE" id="PS51472"/>
    </source>
</evidence>
<dbReference type="Pfam" id="PF05172">
    <property type="entry name" value="RRM_Nup35"/>
    <property type="match status" value="1"/>
</dbReference>
<dbReference type="Proteomes" id="UP000179807">
    <property type="component" value="Unassembled WGS sequence"/>
</dbReference>
<dbReference type="Gene3D" id="3.30.70.330">
    <property type="match status" value="1"/>
</dbReference>
<keyword evidence="4 5" id="KW-0906">Nuclear pore complex</keyword>
<dbReference type="InterPro" id="IPR012677">
    <property type="entry name" value="Nucleotide-bd_a/b_plait_sf"/>
</dbReference>
<keyword evidence="5" id="KW-0509">mRNA transport</keyword>
<dbReference type="InterPro" id="IPR035979">
    <property type="entry name" value="RBD_domain_sf"/>
</dbReference>
<dbReference type="GO" id="GO:0051028">
    <property type="term" value="P:mRNA transport"/>
    <property type="evidence" value="ECO:0007669"/>
    <property type="project" value="UniProtKB-UniRule"/>
</dbReference>
<keyword evidence="8" id="KW-1185">Reference proteome</keyword>
<dbReference type="EMBL" id="MLAK01000676">
    <property type="protein sequence ID" value="OHT08140.1"/>
    <property type="molecule type" value="Genomic_DNA"/>
</dbReference>
<dbReference type="VEuPathDB" id="TrichDB:TRFO_23415"/>
<dbReference type="GO" id="GO:0015031">
    <property type="term" value="P:protein transport"/>
    <property type="evidence" value="ECO:0007669"/>
    <property type="project" value="UniProtKB-KW"/>
</dbReference>
<dbReference type="OrthoDB" id="10015491at2759"/>
<dbReference type="GeneID" id="94837839"/>
<dbReference type="AlphaFoldDB" id="A0A1J4KEI4"/>
<evidence type="ECO:0000256" key="2">
    <source>
        <dbReference type="ARBA" id="ARBA00022927"/>
    </source>
</evidence>
<sequence>MSEKEQQYLNSRLFGSKNATRVTKSQQNKSIVTPRTEEETFQFDSFASDKPSGSVYDRTNEFGVTQHEKTHDIGTWITVIGTIHGYTNEIVQHFSKYGTILRVDDTAGNWLYIEYPSTDIAELAVKSCGRSPQLITNTMAVSVVPGRLKSSYVMEKASPPSTVEFDPICEGVAVPEERRNIVGAIFESVFG</sequence>
<feature type="domain" description="RRM Nup35-type" evidence="6">
    <location>
        <begin position="71"/>
        <end position="153"/>
    </location>
</feature>
<reference evidence="7" key="1">
    <citation type="submission" date="2016-10" db="EMBL/GenBank/DDBJ databases">
        <authorList>
            <person name="Benchimol M."/>
            <person name="Almeida L.G."/>
            <person name="Vasconcelos A.T."/>
            <person name="Perreira-Neves A."/>
            <person name="Rosa I.A."/>
            <person name="Tasca T."/>
            <person name="Bogo M.R."/>
            <person name="de Souza W."/>
        </authorList>
    </citation>
    <scope>NUCLEOTIDE SEQUENCE [LARGE SCALE GENOMIC DNA]</scope>
    <source>
        <strain evidence="7">K</strain>
    </source>
</reference>
<organism evidence="7 8">
    <name type="scientific">Tritrichomonas foetus</name>
    <dbReference type="NCBI Taxonomy" id="1144522"/>
    <lineage>
        <taxon>Eukaryota</taxon>
        <taxon>Metamonada</taxon>
        <taxon>Parabasalia</taxon>
        <taxon>Tritrichomonadida</taxon>
        <taxon>Tritrichomonadidae</taxon>
        <taxon>Tritrichomonas</taxon>
    </lineage>
</organism>
<dbReference type="InterPro" id="IPR007846">
    <property type="entry name" value="RRM_NUP35_dom"/>
</dbReference>
<evidence type="ECO:0000256" key="3">
    <source>
        <dbReference type="ARBA" id="ARBA00023010"/>
    </source>
</evidence>
<proteinExistence type="predicted"/>
<protein>
    <recommendedName>
        <fullName evidence="6">RRM Nup35-type domain-containing protein</fullName>
    </recommendedName>
</protein>
<name>A0A1J4KEI4_9EUKA</name>
<evidence type="ECO:0000313" key="7">
    <source>
        <dbReference type="EMBL" id="OHT08140.1"/>
    </source>
</evidence>
<gene>
    <name evidence="7" type="ORF">TRFO_23415</name>
</gene>
<evidence type="ECO:0000256" key="4">
    <source>
        <dbReference type="ARBA" id="ARBA00023132"/>
    </source>
</evidence>
<evidence type="ECO:0000256" key="1">
    <source>
        <dbReference type="ARBA" id="ARBA00004567"/>
    </source>
</evidence>